<dbReference type="SMART" id="SM00547">
    <property type="entry name" value="ZnF_RBZ"/>
    <property type="match status" value="1"/>
</dbReference>
<feature type="domain" description="RanBP2-type" evidence="7">
    <location>
        <begin position="591"/>
        <end position="621"/>
    </location>
</feature>
<dbReference type="PROSITE" id="PS50199">
    <property type="entry name" value="ZF_RANBP2_2"/>
    <property type="match status" value="1"/>
</dbReference>
<keyword evidence="9" id="KW-1185">Reference proteome</keyword>
<keyword evidence="5" id="KW-0175">Coiled coil</keyword>
<evidence type="ECO:0000256" key="6">
    <source>
        <dbReference type="SAM" id="MobiDB-lite"/>
    </source>
</evidence>
<feature type="compositionally biased region" description="Low complexity" evidence="6">
    <location>
        <begin position="397"/>
        <end position="410"/>
    </location>
</feature>
<keyword evidence="1" id="KW-0479">Metal-binding</keyword>
<sequence>MTTTEIGLNVQLLQDLKQKYPEVAEHVITLCVRQNKNDRKKCIEALDRETPNALFGNDQYIPNRLQDMHITDQRTRSDSASSGISSASTSSSSSHKIPSEYRPPPMEPSFTSDFNQYVKNPGNCIQNIECRVASPSPQIKTNNVPQGIRQIPVQHFQTIRSPQEKPSGSSQNPLVYNILYQQGDNRLPPSSHGAVGHPSYINQHGNINYSLQRSPITSQATMNQGPPVAQRSFSVQPLVEHGQLNIIRLQPGDRTPVYQPGNYNPSGLHGSHSEPYLTGMDNGTTPCNNYYTPLVVNVGTPPAYHPEHGISQSASDINISGAVNPPSFKYLPDPVGGTSHGDNGHFYPYYPNDSHISGHPPIASRSSSSESDHSVIGNPDGERRHVSTLTFQPKVVPSPSSSHSSLSSDSSHNHPPPPDIPRRQSGNIQEEAAYTQALISFQDDRMLKLKLDLESELRKLAKLRSQVNQMEKNMLENRRTNRSVNCSPSIEDVAKLREVNRRLQTDIQVMTREIDNYNNGLLPLGVCDPNALEQQNFFQNMNPGQRGSIFAPPPPDPPTSDSPPPPLPPRIHAIPPAPPQQPPTGSGDSDGDGEQWSCSACTLLNHPALNKCECCEMPRINSSPPSTGRVSHTHPGNQQLCFCHDK</sequence>
<dbReference type="InterPro" id="IPR036443">
    <property type="entry name" value="Znf_RanBP2_sf"/>
</dbReference>
<keyword evidence="3" id="KW-0862">Zinc</keyword>
<feature type="compositionally biased region" description="Pro residues" evidence="6">
    <location>
        <begin position="551"/>
        <end position="582"/>
    </location>
</feature>
<dbReference type="Proteomes" id="UP000596742">
    <property type="component" value="Unassembled WGS sequence"/>
</dbReference>
<feature type="region of interest" description="Disordered" evidence="6">
    <location>
        <begin position="342"/>
        <end position="424"/>
    </location>
</feature>
<accession>A0A8B6C132</accession>
<comment type="caution">
    <text evidence="8">The sequence shown here is derived from an EMBL/GenBank/DDBJ whole genome shotgun (WGS) entry which is preliminary data.</text>
</comment>
<dbReference type="GO" id="GO:0008270">
    <property type="term" value="F:zinc ion binding"/>
    <property type="evidence" value="ECO:0007669"/>
    <property type="project" value="UniProtKB-KW"/>
</dbReference>
<dbReference type="PROSITE" id="PS01358">
    <property type="entry name" value="ZF_RANBP2_1"/>
    <property type="match status" value="1"/>
</dbReference>
<dbReference type="Gene3D" id="4.10.1060.10">
    <property type="entry name" value="Zinc finger, RanBP2-type"/>
    <property type="match status" value="1"/>
</dbReference>
<dbReference type="OrthoDB" id="6288762at2759"/>
<proteinExistence type="predicted"/>
<feature type="region of interest" description="Disordered" evidence="6">
    <location>
        <begin position="72"/>
        <end position="114"/>
    </location>
</feature>
<evidence type="ECO:0000259" key="7">
    <source>
        <dbReference type="PROSITE" id="PS50199"/>
    </source>
</evidence>
<protein>
    <submittedName>
        <fullName evidence="8">TAK1-binding protein 3</fullName>
    </submittedName>
</protein>
<evidence type="ECO:0000313" key="9">
    <source>
        <dbReference type="Proteomes" id="UP000596742"/>
    </source>
</evidence>
<evidence type="ECO:0000256" key="1">
    <source>
        <dbReference type="ARBA" id="ARBA00022723"/>
    </source>
</evidence>
<evidence type="ECO:0000256" key="5">
    <source>
        <dbReference type="SAM" id="Coils"/>
    </source>
</evidence>
<reference evidence="8" key="1">
    <citation type="submission" date="2018-11" db="EMBL/GenBank/DDBJ databases">
        <authorList>
            <person name="Alioto T."/>
            <person name="Alioto T."/>
        </authorList>
    </citation>
    <scope>NUCLEOTIDE SEQUENCE</scope>
</reference>
<evidence type="ECO:0000256" key="3">
    <source>
        <dbReference type="ARBA" id="ARBA00022833"/>
    </source>
</evidence>
<dbReference type="PANTHER" id="PTHR46253">
    <property type="entry name" value="TGF-BETA-ACTIVATED KINASE 1 AND MAP3K7-BINDING PROTEIN TAB"/>
    <property type="match status" value="1"/>
</dbReference>
<organism evidence="8 9">
    <name type="scientific">Mytilus galloprovincialis</name>
    <name type="common">Mediterranean mussel</name>
    <dbReference type="NCBI Taxonomy" id="29158"/>
    <lineage>
        <taxon>Eukaryota</taxon>
        <taxon>Metazoa</taxon>
        <taxon>Spiralia</taxon>
        <taxon>Lophotrochozoa</taxon>
        <taxon>Mollusca</taxon>
        <taxon>Bivalvia</taxon>
        <taxon>Autobranchia</taxon>
        <taxon>Pteriomorphia</taxon>
        <taxon>Mytilida</taxon>
        <taxon>Mytiloidea</taxon>
        <taxon>Mytilidae</taxon>
        <taxon>Mytilinae</taxon>
        <taxon>Mytilus</taxon>
    </lineage>
</organism>
<evidence type="ECO:0000256" key="4">
    <source>
        <dbReference type="PROSITE-ProRule" id="PRU00322"/>
    </source>
</evidence>
<dbReference type="InterPro" id="IPR001876">
    <property type="entry name" value="Znf_RanBP2"/>
</dbReference>
<dbReference type="EMBL" id="UYJE01001066">
    <property type="protein sequence ID" value="VDH98926.1"/>
    <property type="molecule type" value="Genomic_DNA"/>
</dbReference>
<dbReference type="PANTHER" id="PTHR46253:SF1">
    <property type="entry name" value="TAB2"/>
    <property type="match status" value="1"/>
</dbReference>
<dbReference type="AlphaFoldDB" id="A0A8B6C132"/>
<evidence type="ECO:0000313" key="8">
    <source>
        <dbReference type="EMBL" id="VDH98926.1"/>
    </source>
</evidence>
<dbReference type="SUPFAM" id="SSF90209">
    <property type="entry name" value="Ran binding protein zinc finger-like"/>
    <property type="match status" value="1"/>
</dbReference>
<feature type="compositionally biased region" description="Low complexity" evidence="6">
    <location>
        <begin position="78"/>
        <end position="94"/>
    </location>
</feature>
<feature type="region of interest" description="Disordered" evidence="6">
    <location>
        <begin position="540"/>
        <end position="594"/>
    </location>
</feature>
<name>A0A8B6C132_MYTGA</name>
<dbReference type="Gene3D" id="1.10.8.10">
    <property type="entry name" value="DNA helicase RuvA subunit, C-terminal domain"/>
    <property type="match status" value="1"/>
</dbReference>
<evidence type="ECO:0000256" key="2">
    <source>
        <dbReference type="ARBA" id="ARBA00022771"/>
    </source>
</evidence>
<gene>
    <name evidence="8" type="ORF">MGAL_10B082137</name>
</gene>
<keyword evidence="2 4" id="KW-0863">Zinc-finger</keyword>
<feature type="coiled-coil region" evidence="5">
    <location>
        <begin position="446"/>
        <end position="520"/>
    </location>
</feature>